<reference evidence="2 3" key="1">
    <citation type="submission" date="2016-07" db="EMBL/GenBank/DDBJ databases">
        <title>Pervasive Adenine N6-methylation of Active Genes in Fungi.</title>
        <authorList>
            <consortium name="DOE Joint Genome Institute"/>
            <person name="Mondo S.J."/>
            <person name="Dannebaum R.O."/>
            <person name="Kuo R.C."/>
            <person name="Labutti K."/>
            <person name="Haridas S."/>
            <person name="Kuo A."/>
            <person name="Salamov A."/>
            <person name="Ahrendt S.R."/>
            <person name="Lipzen A."/>
            <person name="Sullivan W."/>
            <person name="Andreopoulos W.B."/>
            <person name="Clum A."/>
            <person name="Lindquist E."/>
            <person name="Daum C."/>
            <person name="Ramamoorthy G.K."/>
            <person name="Gryganskyi A."/>
            <person name="Culley D."/>
            <person name="Magnuson J.K."/>
            <person name="James T.Y."/>
            <person name="O'Malley M.A."/>
            <person name="Stajich J.E."/>
            <person name="Spatafora J.W."/>
            <person name="Visel A."/>
            <person name="Grigoriev I.V."/>
        </authorList>
    </citation>
    <scope>NUCLEOTIDE SEQUENCE [LARGE SCALE GENOMIC DNA]</scope>
    <source>
        <strain evidence="2 3">CBS 129021</strain>
    </source>
</reference>
<organism evidence="2 3">
    <name type="scientific">Pseudomassariella vexata</name>
    <dbReference type="NCBI Taxonomy" id="1141098"/>
    <lineage>
        <taxon>Eukaryota</taxon>
        <taxon>Fungi</taxon>
        <taxon>Dikarya</taxon>
        <taxon>Ascomycota</taxon>
        <taxon>Pezizomycotina</taxon>
        <taxon>Sordariomycetes</taxon>
        <taxon>Xylariomycetidae</taxon>
        <taxon>Amphisphaeriales</taxon>
        <taxon>Pseudomassariaceae</taxon>
        <taxon>Pseudomassariella</taxon>
    </lineage>
</organism>
<keyword evidence="3" id="KW-1185">Reference proteome</keyword>
<dbReference type="InParanoid" id="A0A1Y2DV26"/>
<proteinExistence type="predicted"/>
<dbReference type="RefSeq" id="XP_040714754.1">
    <property type="nucleotide sequence ID" value="XM_040854251.1"/>
</dbReference>
<gene>
    <name evidence="2" type="ORF">BCR38DRAFT_221394</name>
</gene>
<evidence type="ECO:0000256" key="1">
    <source>
        <dbReference type="SAM" id="MobiDB-lite"/>
    </source>
</evidence>
<comment type="caution">
    <text evidence="2">The sequence shown here is derived from an EMBL/GenBank/DDBJ whole genome shotgun (WGS) entry which is preliminary data.</text>
</comment>
<sequence>MTTKPFLRVSAPGNVHSPQRAALAKASAPFSNHQTLYSVGPGARIGYMEGKAAFDLPVLATRDIWNLATPSSVQACRSPALFCPVDSLLEGYFGNSEAGKKGRDVVLPMFGEILVICEACRQGLSTSRQPDSPAQLPAPPSNSSGRHPRPAHVGLLRNVVIP</sequence>
<dbReference type="Proteomes" id="UP000193689">
    <property type="component" value="Unassembled WGS sequence"/>
</dbReference>
<name>A0A1Y2DV26_9PEZI</name>
<dbReference type="GeneID" id="63770463"/>
<protein>
    <submittedName>
        <fullName evidence="2">Uncharacterized protein</fullName>
    </submittedName>
</protein>
<accession>A0A1Y2DV26</accession>
<evidence type="ECO:0000313" key="2">
    <source>
        <dbReference type="EMBL" id="ORY63097.1"/>
    </source>
</evidence>
<dbReference type="AlphaFoldDB" id="A0A1Y2DV26"/>
<dbReference type="EMBL" id="MCFJ01000008">
    <property type="protein sequence ID" value="ORY63097.1"/>
    <property type="molecule type" value="Genomic_DNA"/>
</dbReference>
<feature type="region of interest" description="Disordered" evidence="1">
    <location>
        <begin position="126"/>
        <end position="150"/>
    </location>
</feature>
<evidence type="ECO:0000313" key="3">
    <source>
        <dbReference type="Proteomes" id="UP000193689"/>
    </source>
</evidence>